<dbReference type="RefSeq" id="WP_058411475.1">
    <property type="nucleotide sequence ID" value="NZ_JBLZPT010000002.1"/>
</dbReference>
<dbReference type="AlphaFoldDB" id="A0A5N7JVR1"/>
<dbReference type="GO" id="GO:0019867">
    <property type="term" value="C:outer membrane"/>
    <property type="evidence" value="ECO:0007669"/>
    <property type="project" value="InterPro"/>
</dbReference>
<dbReference type="NCBIfam" id="TIGR02511">
    <property type="entry name" value="type_III_tyeA"/>
    <property type="match status" value="1"/>
</dbReference>
<proteinExistence type="predicted"/>
<dbReference type="Pfam" id="PF07201">
    <property type="entry name" value="HrpJ"/>
    <property type="match status" value="1"/>
</dbReference>
<accession>A0A5N7JVR1</accession>
<feature type="domain" description="Hypersensitivity response secretion-like HrpJ" evidence="1">
    <location>
        <begin position="37"/>
        <end position="193"/>
    </location>
</feature>
<evidence type="ECO:0000259" key="1">
    <source>
        <dbReference type="Pfam" id="PF07201"/>
    </source>
</evidence>
<dbReference type="InterPro" id="IPR013351">
    <property type="entry name" value="T3SS_TyeA-rel"/>
</dbReference>
<dbReference type="GO" id="GO:0030254">
    <property type="term" value="P:protein secretion by the type III secretion system"/>
    <property type="evidence" value="ECO:0007669"/>
    <property type="project" value="InterPro"/>
</dbReference>
<comment type="caution">
    <text evidence="2">The sequence shown here is derived from an EMBL/GenBank/DDBJ whole genome shotgun (WGS) entry which is preliminary data.</text>
</comment>
<dbReference type="EMBL" id="VUBA01000089">
    <property type="protein sequence ID" value="MPQ85273.1"/>
    <property type="molecule type" value="Genomic_DNA"/>
</dbReference>
<protein>
    <submittedName>
        <fullName evidence="2">YopN family type III secretion system gatekeeper subunit</fullName>
    </submittedName>
</protein>
<evidence type="ECO:0000313" key="2">
    <source>
        <dbReference type="EMBL" id="MPQ85273.1"/>
    </source>
</evidence>
<dbReference type="InterPro" id="IPR013401">
    <property type="entry name" value="T3SS_LcrE"/>
</dbReference>
<reference evidence="2 3" key="1">
    <citation type="submission" date="2019-09" db="EMBL/GenBank/DDBJ databases">
        <title>The draft genomes of Allium pathogen Pseudomonas sp.</title>
        <authorList>
            <person name="Fujikawa T."/>
            <person name="Sawada H."/>
        </authorList>
    </citation>
    <scope>NUCLEOTIDE SEQUENCE [LARGE SCALE GENOMIC DNA]</scope>
    <source>
        <strain evidence="2 3">MAFF 730085</strain>
    </source>
</reference>
<name>A0A5N7JVR1_9PSED</name>
<dbReference type="NCBIfam" id="TIGR02568">
    <property type="entry name" value="LcrE"/>
    <property type="match status" value="1"/>
</dbReference>
<dbReference type="GO" id="GO:0050709">
    <property type="term" value="P:negative regulation of protein secretion"/>
    <property type="evidence" value="ECO:0007669"/>
    <property type="project" value="InterPro"/>
</dbReference>
<dbReference type="Proteomes" id="UP000325438">
    <property type="component" value="Unassembled WGS sequence"/>
</dbReference>
<dbReference type="InterPro" id="IPR010812">
    <property type="entry name" value="HrpJ-like"/>
</dbReference>
<sequence length="352" mass="37901">MKVESINDVHSIQRLDQPTVAVAPTPTPKIDDVAHIFSQEVEANNRVLTQRSLGVRVPPTEQLAQLYEQLGHPAQTTLSSISRQIRMQLLQLPTVDKLMDLTGGDPARAFVVLKHVAAQADSEVRPSEAALARDAIAKLEVRFQGEIQAGLNIAVALQAAGVDPQERQALRVLYYSSVVTRQSLATMMQALLGVYGGGEFSKGLNVMSKALADDIAAHVSSVPSALLRTLLLGLQSCGQLNSVLTNCNGVIQRLHIEQDAVGLLQRMLGYAGSGIAAAEVLRLTEDLGGRASPRNLTILNALYPLIQTLPQAVWPDSRMRQDALHAFLVVMDELARIERGPAGIAVALRTLA</sequence>
<evidence type="ECO:0000313" key="3">
    <source>
        <dbReference type="Proteomes" id="UP000325438"/>
    </source>
</evidence>
<gene>
    <name evidence="2" type="ORF">F0170_15510</name>
</gene>
<dbReference type="Gene3D" id="1.10.150.630">
    <property type="match status" value="1"/>
</dbReference>
<organism evidence="2 3">
    <name type="scientific">Pseudomonas kitaguniensis</name>
    <dbReference type="NCBI Taxonomy" id="2607908"/>
    <lineage>
        <taxon>Bacteria</taxon>
        <taxon>Pseudomonadati</taxon>
        <taxon>Pseudomonadota</taxon>
        <taxon>Gammaproteobacteria</taxon>
        <taxon>Pseudomonadales</taxon>
        <taxon>Pseudomonadaceae</taxon>
        <taxon>Pseudomonas</taxon>
    </lineage>
</organism>
<dbReference type="GO" id="GO:0009986">
    <property type="term" value="C:cell surface"/>
    <property type="evidence" value="ECO:0007669"/>
    <property type="project" value="InterPro"/>
</dbReference>
<dbReference type="SUPFAM" id="SSF140591">
    <property type="entry name" value="Type III secretion system domain"/>
    <property type="match status" value="1"/>
</dbReference>